<keyword evidence="2" id="KW-1185">Reference proteome</keyword>
<dbReference type="Proteomes" id="UP000694545">
    <property type="component" value="Unplaced"/>
</dbReference>
<dbReference type="Ensembl" id="ENSVKKT00000008369.1">
    <property type="protein sequence ID" value="ENSVKKP00000008156.1"/>
    <property type="gene ID" value="ENSVKKG00000005809.1"/>
</dbReference>
<name>A0A8D2J1D2_VARKO</name>
<dbReference type="AlphaFoldDB" id="A0A8D2J1D2"/>
<evidence type="ECO:0000313" key="1">
    <source>
        <dbReference type="Ensembl" id="ENSVKKP00000008156.1"/>
    </source>
</evidence>
<protein>
    <recommendedName>
        <fullName evidence="3">Beta-defensin</fullName>
    </recommendedName>
</protein>
<sequence length="64" mass="7093">LGDLYLAFRTVVQGIDLRIMPVSNGGTCRQLKGFCSTRRCPDKTFEVLGRCTPRKACCQKKANA</sequence>
<reference evidence="1" key="1">
    <citation type="submission" date="2025-08" db="UniProtKB">
        <authorList>
            <consortium name="Ensembl"/>
        </authorList>
    </citation>
    <scope>IDENTIFICATION</scope>
</reference>
<organism evidence="1 2">
    <name type="scientific">Varanus komodoensis</name>
    <name type="common">Komodo dragon</name>
    <dbReference type="NCBI Taxonomy" id="61221"/>
    <lineage>
        <taxon>Eukaryota</taxon>
        <taxon>Metazoa</taxon>
        <taxon>Chordata</taxon>
        <taxon>Craniata</taxon>
        <taxon>Vertebrata</taxon>
        <taxon>Euteleostomi</taxon>
        <taxon>Lepidosauria</taxon>
        <taxon>Squamata</taxon>
        <taxon>Bifurcata</taxon>
        <taxon>Unidentata</taxon>
        <taxon>Episquamata</taxon>
        <taxon>Toxicofera</taxon>
        <taxon>Anguimorpha</taxon>
        <taxon>Paleoanguimorpha</taxon>
        <taxon>Varanoidea</taxon>
        <taxon>Varanidae</taxon>
        <taxon>Varanus</taxon>
    </lineage>
</organism>
<evidence type="ECO:0000313" key="2">
    <source>
        <dbReference type="Proteomes" id="UP000694545"/>
    </source>
</evidence>
<accession>A0A8D2J1D2</accession>
<evidence type="ECO:0008006" key="3">
    <source>
        <dbReference type="Google" id="ProtNLM"/>
    </source>
</evidence>
<reference evidence="1" key="2">
    <citation type="submission" date="2025-09" db="UniProtKB">
        <authorList>
            <consortium name="Ensembl"/>
        </authorList>
    </citation>
    <scope>IDENTIFICATION</scope>
</reference>
<proteinExistence type="predicted"/>